<evidence type="ECO:0000256" key="3">
    <source>
        <dbReference type="ARBA" id="ARBA00023136"/>
    </source>
</evidence>
<keyword evidence="4" id="KW-1133">Transmembrane helix</keyword>
<proteinExistence type="predicted"/>
<protein>
    <recommendedName>
        <fullName evidence="6">Immunoglobulin domain-containing protein</fullName>
    </recommendedName>
</protein>
<dbReference type="SUPFAM" id="SSF48726">
    <property type="entry name" value="Immunoglobulin"/>
    <property type="match status" value="1"/>
</dbReference>
<accession>A0A8C1ZNP9</accession>
<comment type="subcellular location">
    <subcellularLocation>
        <location evidence="1">Membrane</location>
    </subcellularLocation>
</comment>
<dbReference type="InterPro" id="IPR050671">
    <property type="entry name" value="CD300_family_receptors"/>
</dbReference>
<feature type="chain" id="PRO_5034993164" description="Immunoglobulin domain-containing protein" evidence="5">
    <location>
        <begin position="18"/>
        <end position="291"/>
    </location>
</feature>
<dbReference type="InterPro" id="IPR013783">
    <property type="entry name" value="Ig-like_fold"/>
</dbReference>
<reference evidence="7" key="1">
    <citation type="submission" date="2025-08" db="UniProtKB">
        <authorList>
            <consortium name="Ensembl"/>
        </authorList>
    </citation>
    <scope>IDENTIFICATION</scope>
</reference>
<sequence length="291" mass="31856">MIFLFSVVVGALEKVTGHRGESLNIRCTYKSGYESNSKYLCKGACNIGNKVIMVKSGSPAKDQRFSLSDDRTARVFTVTITDLRQEDEGQYWCGVERTVIDVYSEILVLVKRDITTEGPTIRLCLMTSTRVSTAPLTHQTLQAQTSPPDSGSFVNIIVITAGGLVLFLICAVLLIVAIWKKKTCGLVSFSAQGLHLTFRKGEDNTYETETPAVVSNSHTAQSNDGSAENTVAVDTDLDFMTAAAAVRNSVNPDQICTELTPSRHSHIYQSLTAASLQEESIYHTIQQTMME</sequence>
<evidence type="ECO:0000256" key="2">
    <source>
        <dbReference type="ARBA" id="ARBA00022692"/>
    </source>
</evidence>
<dbReference type="InterPro" id="IPR013106">
    <property type="entry name" value="Ig_V-set"/>
</dbReference>
<keyword evidence="5" id="KW-0732">Signal</keyword>
<feature type="transmembrane region" description="Helical" evidence="4">
    <location>
        <begin position="153"/>
        <end position="179"/>
    </location>
</feature>
<dbReference type="PANTHER" id="PTHR11860:SF118">
    <property type="entry name" value="CMRF35-LIKE MOLECULE 3-RELATED"/>
    <property type="match status" value="1"/>
</dbReference>
<dbReference type="GO" id="GO:0004888">
    <property type="term" value="F:transmembrane signaling receptor activity"/>
    <property type="evidence" value="ECO:0007669"/>
    <property type="project" value="TreeGrafter"/>
</dbReference>
<dbReference type="SMART" id="SM00409">
    <property type="entry name" value="IG"/>
    <property type="match status" value="1"/>
</dbReference>
<evidence type="ECO:0000256" key="1">
    <source>
        <dbReference type="ARBA" id="ARBA00004370"/>
    </source>
</evidence>
<evidence type="ECO:0000256" key="5">
    <source>
        <dbReference type="SAM" id="SignalP"/>
    </source>
</evidence>
<dbReference type="GO" id="GO:0005886">
    <property type="term" value="C:plasma membrane"/>
    <property type="evidence" value="ECO:0007669"/>
    <property type="project" value="TreeGrafter"/>
</dbReference>
<evidence type="ECO:0000313" key="8">
    <source>
        <dbReference type="Proteomes" id="UP000694700"/>
    </source>
</evidence>
<evidence type="ECO:0000256" key="4">
    <source>
        <dbReference type="SAM" id="Phobius"/>
    </source>
</evidence>
<keyword evidence="3 4" id="KW-0472">Membrane</keyword>
<evidence type="ECO:0000313" key="7">
    <source>
        <dbReference type="Ensembl" id="ENSCCRP00015092273.1"/>
    </source>
</evidence>
<feature type="domain" description="Immunoglobulin" evidence="6">
    <location>
        <begin position="12"/>
        <end position="111"/>
    </location>
</feature>
<dbReference type="InterPro" id="IPR003599">
    <property type="entry name" value="Ig_sub"/>
</dbReference>
<organism evidence="7 8">
    <name type="scientific">Cyprinus carpio</name>
    <name type="common">Common carp</name>
    <dbReference type="NCBI Taxonomy" id="7962"/>
    <lineage>
        <taxon>Eukaryota</taxon>
        <taxon>Metazoa</taxon>
        <taxon>Chordata</taxon>
        <taxon>Craniata</taxon>
        <taxon>Vertebrata</taxon>
        <taxon>Euteleostomi</taxon>
        <taxon>Actinopterygii</taxon>
        <taxon>Neopterygii</taxon>
        <taxon>Teleostei</taxon>
        <taxon>Ostariophysi</taxon>
        <taxon>Cypriniformes</taxon>
        <taxon>Cyprinidae</taxon>
        <taxon>Cyprininae</taxon>
        <taxon>Cyprinus</taxon>
    </lineage>
</organism>
<feature type="signal peptide" evidence="5">
    <location>
        <begin position="1"/>
        <end position="17"/>
    </location>
</feature>
<dbReference type="CDD" id="cd05716">
    <property type="entry name" value="IgV_pIgR_like"/>
    <property type="match status" value="1"/>
</dbReference>
<dbReference type="AlphaFoldDB" id="A0A8C1ZNP9"/>
<dbReference type="PANTHER" id="PTHR11860">
    <property type="entry name" value="POLYMERIC-IMMUNOGLOBULIN RECEPTOR"/>
    <property type="match status" value="1"/>
</dbReference>
<keyword evidence="2 4" id="KW-0812">Transmembrane</keyword>
<evidence type="ECO:0000259" key="6">
    <source>
        <dbReference type="SMART" id="SM00409"/>
    </source>
</evidence>
<dbReference type="Gene3D" id="2.60.40.10">
    <property type="entry name" value="Immunoglobulins"/>
    <property type="match status" value="1"/>
</dbReference>
<dbReference type="InterPro" id="IPR036179">
    <property type="entry name" value="Ig-like_dom_sf"/>
</dbReference>
<dbReference type="Ensembl" id="ENSCCRT00015095234.1">
    <property type="protein sequence ID" value="ENSCCRP00015092273.1"/>
    <property type="gene ID" value="ENSCCRG00015037190.1"/>
</dbReference>
<dbReference type="Pfam" id="PF07686">
    <property type="entry name" value="V-set"/>
    <property type="match status" value="1"/>
</dbReference>
<dbReference type="Proteomes" id="UP000694700">
    <property type="component" value="Unplaced"/>
</dbReference>
<name>A0A8C1ZNP9_CYPCA</name>